<feature type="signal peptide" evidence="3">
    <location>
        <begin position="1"/>
        <end position="28"/>
    </location>
</feature>
<dbReference type="Proteomes" id="UP000663825">
    <property type="component" value="Unassembled WGS sequence"/>
</dbReference>
<feature type="region of interest" description="Disordered" evidence="1">
    <location>
        <begin position="376"/>
        <end position="397"/>
    </location>
</feature>
<evidence type="ECO:0000256" key="3">
    <source>
        <dbReference type="SAM" id="SignalP"/>
    </source>
</evidence>
<feature type="chain" id="PRO_5036414029" evidence="3">
    <location>
        <begin position="29"/>
        <end position="397"/>
    </location>
</feature>
<dbReference type="Proteomes" id="UP000663848">
    <property type="component" value="Unassembled WGS sequence"/>
</dbReference>
<dbReference type="EMBL" id="CAJNXB010003555">
    <property type="protein sequence ID" value="CAF3324012.1"/>
    <property type="molecule type" value="Genomic_DNA"/>
</dbReference>
<dbReference type="OrthoDB" id="10006659at2759"/>
<dbReference type="AlphaFoldDB" id="A0A817U5B5"/>
<feature type="region of interest" description="Disordered" evidence="1">
    <location>
        <begin position="345"/>
        <end position="364"/>
    </location>
</feature>
<sequence>MLNIYWIQKMNHIFIILLLKFSLCFVQSQQFSEESPYLTIRLMDIKIHELKPDLINKIEKVLDSELKHTDEKKSVTCKSIYFEQDVNSPTQDGRFLDLSIRGMCLDEQGQQHIVDKDLMTKAIIRKKDQVNAITHATLFRIGNIQLYTRNRNQLNVIIIPVSIGFVSFLFILTFSLRQMRAKQKRLHIIMELQKRKGATTKKAPVIPNIDPLANDKQRLLQLDPTVVGNVSNTMGSPKEFTMEQHSSPIRFNTKTAADNRCYQGTSSPPVVPSKENRATYANRDNETSFQAQRPLKSGHENMHIQYEKEPHASSNHSQYQYEPQYPDMISMQEQNPRVVVRSIRDDPNYPTYHQPQQYEDTSQKFVSIPVQVEQSSSYQRFVSPPYHSDPYYPQTNS</sequence>
<evidence type="ECO:0000313" key="4">
    <source>
        <dbReference type="EMBL" id="CAF3324012.1"/>
    </source>
</evidence>
<feature type="transmembrane region" description="Helical" evidence="2">
    <location>
        <begin position="154"/>
        <end position="176"/>
    </location>
</feature>
<gene>
    <name evidence="6" type="ORF">QYT958_LOCUS18774</name>
    <name evidence="4" type="ORF">TIS948_LOCUS20493</name>
    <name evidence="5" type="ORF">TSG867_LOCUS1919</name>
</gene>
<keyword evidence="2" id="KW-1133">Transmembrane helix</keyword>
<evidence type="ECO:0000256" key="2">
    <source>
        <dbReference type="SAM" id="Phobius"/>
    </source>
</evidence>
<dbReference type="Proteomes" id="UP000663862">
    <property type="component" value="Unassembled WGS sequence"/>
</dbReference>
<evidence type="ECO:0000313" key="7">
    <source>
        <dbReference type="Proteomes" id="UP000663825"/>
    </source>
</evidence>
<proteinExistence type="predicted"/>
<dbReference type="EMBL" id="CAJOBR010003008">
    <property type="protein sequence ID" value="CAF4717863.1"/>
    <property type="molecule type" value="Genomic_DNA"/>
</dbReference>
<keyword evidence="3" id="KW-0732">Signal</keyword>
<keyword evidence="2" id="KW-0812">Transmembrane</keyword>
<accession>A0A817U5B5</accession>
<organism evidence="4 7">
    <name type="scientific">Rotaria socialis</name>
    <dbReference type="NCBI Taxonomy" id="392032"/>
    <lineage>
        <taxon>Eukaryota</taxon>
        <taxon>Metazoa</taxon>
        <taxon>Spiralia</taxon>
        <taxon>Gnathifera</taxon>
        <taxon>Rotifera</taxon>
        <taxon>Eurotatoria</taxon>
        <taxon>Bdelloidea</taxon>
        <taxon>Philodinida</taxon>
        <taxon>Philodinidae</taxon>
        <taxon>Rotaria</taxon>
    </lineage>
</organism>
<feature type="compositionally biased region" description="Polar residues" evidence="1">
    <location>
        <begin position="351"/>
        <end position="364"/>
    </location>
</feature>
<comment type="caution">
    <text evidence="4">The sequence shown here is derived from an EMBL/GenBank/DDBJ whole genome shotgun (WGS) entry which is preliminary data.</text>
</comment>
<protein>
    <submittedName>
        <fullName evidence="4">Uncharacterized protein</fullName>
    </submittedName>
</protein>
<name>A0A817U5B5_9BILA</name>
<evidence type="ECO:0000313" key="5">
    <source>
        <dbReference type="EMBL" id="CAF4231728.1"/>
    </source>
</evidence>
<dbReference type="EMBL" id="CAJOBQ010000046">
    <property type="protein sequence ID" value="CAF4231728.1"/>
    <property type="molecule type" value="Genomic_DNA"/>
</dbReference>
<reference evidence="4" key="1">
    <citation type="submission" date="2021-02" db="EMBL/GenBank/DDBJ databases">
        <authorList>
            <person name="Nowell W R."/>
        </authorList>
    </citation>
    <scope>NUCLEOTIDE SEQUENCE</scope>
</reference>
<evidence type="ECO:0000313" key="6">
    <source>
        <dbReference type="EMBL" id="CAF4717863.1"/>
    </source>
</evidence>
<keyword evidence="2" id="KW-0472">Membrane</keyword>
<evidence type="ECO:0000256" key="1">
    <source>
        <dbReference type="SAM" id="MobiDB-lite"/>
    </source>
</evidence>